<evidence type="ECO:0000256" key="2">
    <source>
        <dbReference type="SAM" id="Phobius"/>
    </source>
</evidence>
<feature type="signal peptide" evidence="3">
    <location>
        <begin position="1"/>
        <end position="17"/>
    </location>
</feature>
<name>A0A8J4WJ09_9TREM</name>
<feature type="compositionally biased region" description="Basic and acidic residues" evidence="1">
    <location>
        <begin position="461"/>
        <end position="471"/>
    </location>
</feature>
<keyword evidence="2" id="KW-0812">Transmembrane</keyword>
<evidence type="ECO:0000256" key="1">
    <source>
        <dbReference type="SAM" id="MobiDB-lite"/>
    </source>
</evidence>
<feature type="compositionally biased region" description="Polar residues" evidence="1">
    <location>
        <begin position="472"/>
        <end position="482"/>
    </location>
</feature>
<proteinExistence type="predicted"/>
<feature type="compositionally biased region" description="Polar residues" evidence="1">
    <location>
        <begin position="448"/>
        <end position="460"/>
    </location>
</feature>
<organism evidence="4 5">
    <name type="scientific">Paragonimus heterotremus</name>
    <dbReference type="NCBI Taxonomy" id="100268"/>
    <lineage>
        <taxon>Eukaryota</taxon>
        <taxon>Metazoa</taxon>
        <taxon>Spiralia</taxon>
        <taxon>Lophotrochozoa</taxon>
        <taxon>Platyhelminthes</taxon>
        <taxon>Trematoda</taxon>
        <taxon>Digenea</taxon>
        <taxon>Plagiorchiida</taxon>
        <taxon>Troglotremata</taxon>
        <taxon>Troglotrematidae</taxon>
        <taxon>Paragonimus</taxon>
    </lineage>
</organism>
<sequence>MLCLCFLWSCFISDISTKTRVIGIPNCFGFINSLASARFFYLTFSKDDPAFNLRTSSAGIRIAVDQKTQSGICAFAIQIPASKALETLAIYLNWAQVFRSENSKQNSIDEHHAQVTLSFFYQRTRNQFEKLVEIIITNTRQLPQPVNISEWPGTITVIYITIGSEADDFVVGRLHLSITITPVYRCLYETYSSQKSIVAVANQGRSEYALRFHPDYLLCSKRKDNGSEPIGLCIARSLKCDSYYNCPTSKTADRMSDEPADSSLCNPLVKKKSFNKKLIYSLIAAFLSVMLVFTLAFYVTDCQWVRCKRLFSWLRRPRISNDTRSIATDMDLPIAPPCYDSVEMVSTSPRSICTMCPGSPKPDEYYESPPSYTRDIRDETGVFPTFVHNFYTRHRNHQRSTPLETSAEPTLLRHFTSPRTEFNTEDQHSFGSWTDTFDRNDTEHTATELPTYQDFTQSKAQMDRGESKQSSDTRSNLRSNTR</sequence>
<dbReference type="Proteomes" id="UP000748531">
    <property type="component" value="Unassembled WGS sequence"/>
</dbReference>
<feature type="region of interest" description="Disordered" evidence="1">
    <location>
        <begin position="416"/>
        <end position="482"/>
    </location>
</feature>
<keyword evidence="3" id="KW-0732">Signal</keyword>
<dbReference type="OrthoDB" id="6235417at2759"/>
<keyword evidence="2" id="KW-0472">Membrane</keyword>
<protein>
    <recommendedName>
        <fullName evidence="6">CUB domain-containing protein</fullName>
    </recommendedName>
</protein>
<evidence type="ECO:0000313" key="4">
    <source>
        <dbReference type="EMBL" id="KAF5404618.1"/>
    </source>
</evidence>
<feature type="transmembrane region" description="Helical" evidence="2">
    <location>
        <begin position="278"/>
        <end position="299"/>
    </location>
</feature>
<dbReference type="AlphaFoldDB" id="A0A8J4WJ09"/>
<evidence type="ECO:0000256" key="3">
    <source>
        <dbReference type="SAM" id="SignalP"/>
    </source>
</evidence>
<feature type="chain" id="PRO_5035197584" description="CUB domain-containing protein" evidence="3">
    <location>
        <begin position="18"/>
        <end position="482"/>
    </location>
</feature>
<keyword evidence="2" id="KW-1133">Transmembrane helix</keyword>
<feature type="compositionally biased region" description="Basic and acidic residues" evidence="1">
    <location>
        <begin position="436"/>
        <end position="446"/>
    </location>
</feature>
<gene>
    <name evidence="4" type="ORF">PHET_02070</name>
</gene>
<keyword evidence="5" id="KW-1185">Reference proteome</keyword>
<accession>A0A8J4WJ09</accession>
<comment type="caution">
    <text evidence="4">The sequence shown here is derived from an EMBL/GenBank/DDBJ whole genome shotgun (WGS) entry which is preliminary data.</text>
</comment>
<reference evidence="4" key="1">
    <citation type="submission" date="2019-05" db="EMBL/GenBank/DDBJ databases">
        <title>Annotation for the trematode Paragonimus heterotremus.</title>
        <authorList>
            <person name="Choi Y.-J."/>
        </authorList>
    </citation>
    <scope>NUCLEOTIDE SEQUENCE</scope>
    <source>
        <strain evidence="4">LC</strain>
    </source>
</reference>
<dbReference type="EMBL" id="LUCH01000657">
    <property type="protein sequence ID" value="KAF5404618.1"/>
    <property type="molecule type" value="Genomic_DNA"/>
</dbReference>
<evidence type="ECO:0000313" key="5">
    <source>
        <dbReference type="Proteomes" id="UP000748531"/>
    </source>
</evidence>
<evidence type="ECO:0008006" key="6">
    <source>
        <dbReference type="Google" id="ProtNLM"/>
    </source>
</evidence>